<accession>A0A9J6GA90</accession>
<sequence>MVPRQLLRDWALATFQAPTHYWTFRKQFTLQLSLAGFAEFVMHLTRLNPDMMYLHQDSGLMNLSYFKFDVDDISGDLDANRPVPFRLTPNLSEFMTSIGVAGPMTAGMIATARCIAQPSFKVQALLRAVLRDEMIAWHKKKQDDSLAPGSTPQDMEGELLIGMVSKAVSAVMTRLQTLATFDGADSKSAHWLPAANSHDNLCRMDPSLAPVAVICPLCWAPPHHTRSPPLHGCLPVLCGTVSHHVLIPVTNVIFPDIKARLPLLFCTVRLAHSASLLHNFQCDSSKSG</sequence>
<dbReference type="InterPro" id="IPR000403">
    <property type="entry name" value="PI3/4_kinase_cat_dom"/>
</dbReference>
<dbReference type="PANTHER" id="PTHR11139">
    <property type="entry name" value="ATAXIA TELANGIECTASIA MUTATED ATM -RELATED"/>
    <property type="match status" value="1"/>
</dbReference>
<evidence type="ECO:0000313" key="2">
    <source>
        <dbReference type="EMBL" id="KAH9371775.1"/>
    </source>
</evidence>
<dbReference type="Proteomes" id="UP000821853">
    <property type="component" value="Chromosome 3"/>
</dbReference>
<dbReference type="AlphaFoldDB" id="A0A9J6GA90"/>
<dbReference type="GO" id="GO:0000124">
    <property type="term" value="C:SAGA complex"/>
    <property type="evidence" value="ECO:0007669"/>
    <property type="project" value="TreeGrafter"/>
</dbReference>
<dbReference type="CDD" id="cd05163">
    <property type="entry name" value="PIKK_TRRAP"/>
    <property type="match status" value="1"/>
</dbReference>
<gene>
    <name evidence="2" type="ORF">HPB48_006545</name>
</gene>
<name>A0A9J6GA90_HAELO</name>
<evidence type="ECO:0000313" key="3">
    <source>
        <dbReference type="Proteomes" id="UP000821853"/>
    </source>
</evidence>
<dbReference type="GO" id="GO:0005634">
    <property type="term" value="C:nucleus"/>
    <property type="evidence" value="ECO:0007669"/>
    <property type="project" value="TreeGrafter"/>
</dbReference>
<reference evidence="2 3" key="1">
    <citation type="journal article" date="2020" name="Cell">
        <title>Large-Scale Comparative Analyses of Tick Genomes Elucidate Their Genetic Diversity and Vector Capacities.</title>
        <authorList>
            <consortium name="Tick Genome and Microbiome Consortium (TIGMIC)"/>
            <person name="Jia N."/>
            <person name="Wang J."/>
            <person name="Shi W."/>
            <person name="Du L."/>
            <person name="Sun Y."/>
            <person name="Zhan W."/>
            <person name="Jiang J.F."/>
            <person name="Wang Q."/>
            <person name="Zhang B."/>
            <person name="Ji P."/>
            <person name="Bell-Sakyi L."/>
            <person name="Cui X.M."/>
            <person name="Yuan T.T."/>
            <person name="Jiang B.G."/>
            <person name="Yang W.F."/>
            <person name="Lam T.T."/>
            <person name="Chang Q.C."/>
            <person name="Ding S.J."/>
            <person name="Wang X.J."/>
            <person name="Zhu J.G."/>
            <person name="Ruan X.D."/>
            <person name="Zhao L."/>
            <person name="Wei J.T."/>
            <person name="Ye R.Z."/>
            <person name="Que T.C."/>
            <person name="Du C.H."/>
            <person name="Zhou Y.H."/>
            <person name="Cheng J.X."/>
            <person name="Dai P.F."/>
            <person name="Guo W.B."/>
            <person name="Han X.H."/>
            <person name="Huang E.J."/>
            <person name="Li L.F."/>
            <person name="Wei W."/>
            <person name="Gao Y.C."/>
            <person name="Liu J.Z."/>
            <person name="Shao H.Z."/>
            <person name="Wang X."/>
            <person name="Wang C.C."/>
            <person name="Yang T.C."/>
            <person name="Huo Q.B."/>
            <person name="Li W."/>
            <person name="Chen H.Y."/>
            <person name="Chen S.E."/>
            <person name="Zhou L.G."/>
            <person name="Ni X.B."/>
            <person name="Tian J.H."/>
            <person name="Sheng Y."/>
            <person name="Liu T."/>
            <person name="Pan Y.S."/>
            <person name="Xia L.Y."/>
            <person name="Li J."/>
            <person name="Zhao F."/>
            <person name="Cao W.C."/>
        </authorList>
    </citation>
    <scope>NUCLEOTIDE SEQUENCE [LARGE SCALE GENOMIC DNA]</scope>
    <source>
        <strain evidence="2">HaeL-2018</strain>
    </source>
</reference>
<dbReference type="VEuPathDB" id="VectorBase:HLOH_057572"/>
<dbReference type="PROSITE" id="PS50290">
    <property type="entry name" value="PI3_4_KINASE_3"/>
    <property type="match status" value="1"/>
</dbReference>
<evidence type="ECO:0000259" key="1">
    <source>
        <dbReference type="PROSITE" id="PS50290"/>
    </source>
</evidence>
<dbReference type="OMA" id="FVTHIGT"/>
<dbReference type="GO" id="GO:0006355">
    <property type="term" value="P:regulation of DNA-templated transcription"/>
    <property type="evidence" value="ECO:0007669"/>
    <property type="project" value="TreeGrafter"/>
</dbReference>
<dbReference type="EMBL" id="JABSTR010000005">
    <property type="protein sequence ID" value="KAH9371775.1"/>
    <property type="molecule type" value="Genomic_DNA"/>
</dbReference>
<dbReference type="SUPFAM" id="SSF56112">
    <property type="entry name" value="Protein kinase-like (PK-like)"/>
    <property type="match status" value="1"/>
</dbReference>
<dbReference type="PANTHER" id="PTHR11139:SF1">
    <property type="entry name" value="TRANSFORMATION_TRANSCRIPTION DOMAIN-ASSOCIATED PROTEIN"/>
    <property type="match status" value="1"/>
</dbReference>
<feature type="domain" description="PI3K/PI4K catalytic" evidence="1">
    <location>
        <begin position="1"/>
        <end position="179"/>
    </location>
</feature>
<proteinExistence type="predicted"/>
<dbReference type="InterPro" id="IPR050517">
    <property type="entry name" value="DDR_Repair_Kinase"/>
</dbReference>
<dbReference type="GO" id="GO:0006281">
    <property type="term" value="P:DNA repair"/>
    <property type="evidence" value="ECO:0007669"/>
    <property type="project" value="TreeGrafter"/>
</dbReference>
<dbReference type="InterPro" id="IPR011009">
    <property type="entry name" value="Kinase-like_dom_sf"/>
</dbReference>
<organism evidence="2 3">
    <name type="scientific">Haemaphysalis longicornis</name>
    <name type="common">Bush tick</name>
    <dbReference type="NCBI Taxonomy" id="44386"/>
    <lineage>
        <taxon>Eukaryota</taxon>
        <taxon>Metazoa</taxon>
        <taxon>Ecdysozoa</taxon>
        <taxon>Arthropoda</taxon>
        <taxon>Chelicerata</taxon>
        <taxon>Arachnida</taxon>
        <taxon>Acari</taxon>
        <taxon>Parasitiformes</taxon>
        <taxon>Ixodida</taxon>
        <taxon>Ixodoidea</taxon>
        <taxon>Ixodidae</taxon>
        <taxon>Haemaphysalinae</taxon>
        <taxon>Haemaphysalis</taxon>
    </lineage>
</organism>
<comment type="caution">
    <text evidence="2">The sequence shown here is derived from an EMBL/GenBank/DDBJ whole genome shotgun (WGS) entry which is preliminary data.</text>
</comment>
<dbReference type="GO" id="GO:0035267">
    <property type="term" value="C:NuA4 histone acetyltransferase complex"/>
    <property type="evidence" value="ECO:0007669"/>
    <property type="project" value="TreeGrafter"/>
</dbReference>
<dbReference type="OrthoDB" id="6424441at2759"/>
<protein>
    <recommendedName>
        <fullName evidence="1">PI3K/PI4K catalytic domain-containing protein</fullName>
    </recommendedName>
</protein>
<keyword evidence="3" id="KW-1185">Reference proteome</keyword>